<dbReference type="OrthoDB" id="10369484at2759"/>
<evidence type="ECO:0000313" key="2">
    <source>
        <dbReference type="Proteomes" id="UP000541610"/>
    </source>
</evidence>
<protein>
    <submittedName>
        <fullName evidence="1">Uncharacterized protein</fullName>
    </submittedName>
</protein>
<gene>
    <name evidence="1" type="ORF">FOZ60_014949</name>
</gene>
<dbReference type="Proteomes" id="UP000541610">
    <property type="component" value="Unassembled WGS sequence"/>
</dbReference>
<organism evidence="1 2">
    <name type="scientific">Perkinsus olseni</name>
    <name type="common">Perkinsus atlanticus</name>
    <dbReference type="NCBI Taxonomy" id="32597"/>
    <lineage>
        <taxon>Eukaryota</taxon>
        <taxon>Sar</taxon>
        <taxon>Alveolata</taxon>
        <taxon>Perkinsozoa</taxon>
        <taxon>Perkinsea</taxon>
        <taxon>Perkinsida</taxon>
        <taxon>Perkinsidae</taxon>
        <taxon>Perkinsus</taxon>
    </lineage>
</organism>
<comment type="caution">
    <text evidence="1">The sequence shown here is derived from an EMBL/GenBank/DDBJ whole genome shotgun (WGS) entry which is preliminary data.</text>
</comment>
<sequence>MRVLTAPFNPMVKRHRRSEPLKTVFTETVDEGGWEVDDSLMDENTPAAANEPAQSTIRCCSPSPPPLFEKYPDAAPIAPIVPSLPPPPPEGYVLAELSDDEYIIAELSP</sequence>
<reference evidence="1 2" key="1">
    <citation type="submission" date="2020-04" db="EMBL/GenBank/DDBJ databases">
        <title>Perkinsus olseni comparative genomics.</title>
        <authorList>
            <person name="Bogema D.R."/>
        </authorList>
    </citation>
    <scope>NUCLEOTIDE SEQUENCE [LARGE SCALE GENOMIC DNA]</scope>
    <source>
        <strain evidence="1">00978-12</strain>
    </source>
</reference>
<name>A0A7J6N9E4_PEROL</name>
<proteinExistence type="predicted"/>
<dbReference type="EMBL" id="JABANP010000724">
    <property type="protein sequence ID" value="KAF4679521.1"/>
    <property type="molecule type" value="Genomic_DNA"/>
</dbReference>
<evidence type="ECO:0000313" key="1">
    <source>
        <dbReference type="EMBL" id="KAF4679521.1"/>
    </source>
</evidence>
<accession>A0A7J6N9E4</accession>
<dbReference type="AlphaFoldDB" id="A0A7J6N9E4"/>